<dbReference type="GO" id="GO:0005886">
    <property type="term" value="C:plasma membrane"/>
    <property type="evidence" value="ECO:0007669"/>
    <property type="project" value="UniProtKB-SubCell"/>
</dbReference>
<dbReference type="EMBL" id="JACIBY010000010">
    <property type="protein sequence ID" value="MBB3840283.1"/>
    <property type="molecule type" value="Genomic_DNA"/>
</dbReference>
<dbReference type="InterPro" id="IPR050250">
    <property type="entry name" value="Macrolide_Exporter_MacB"/>
</dbReference>
<feature type="transmembrane region" description="Helical" evidence="6">
    <location>
        <begin position="285"/>
        <end position="307"/>
    </location>
</feature>
<keyword evidence="5 6" id="KW-0472">Membrane</keyword>
<feature type="transmembrane region" description="Helical" evidence="6">
    <location>
        <begin position="378"/>
        <end position="402"/>
    </location>
</feature>
<feature type="domain" description="ABC3 transporter permease C-terminal" evidence="7">
    <location>
        <begin position="291"/>
        <end position="407"/>
    </location>
</feature>
<dbReference type="PANTHER" id="PTHR30572:SF18">
    <property type="entry name" value="ABC-TYPE MACROLIDE FAMILY EXPORT SYSTEM PERMEASE COMPONENT 2"/>
    <property type="match status" value="1"/>
</dbReference>
<keyword evidence="2" id="KW-1003">Cell membrane</keyword>
<feature type="transmembrane region" description="Helical" evidence="6">
    <location>
        <begin position="722"/>
        <end position="742"/>
    </location>
</feature>
<evidence type="ECO:0000259" key="8">
    <source>
        <dbReference type="Pfam" id="PF12704"/>
    </source>
</evidence>
<accession>A0A7W6ES62</accession>
<evidence type="ECO:0000256" key="2">
    <source>
        <dbReference type="ARBA" id="ARBA00022475"/>
    </source>
</evidence>
<evidence type="ECO:0000256" key="5">
    <source>
        <dbReference type="ARBA" id="ARBA00023136"/>
    </source>
</evidence>
<dbReference type="AlphaFoldDB" id="A0A7W6ES62"/>
<keyword evidence="4 6" id="KW-1133">Transmembrane helix</keyword>
<name>A0A7W6ES62_9BACT</name>
<feature type="transmembrane region" description="Helical" evidence="6">
    <location>
        <begin position="341"/>
        <end position="362"/>
    </location>
</feature>
<evidence type="ECO:0000313" key="9">
    <source>
        <dbReference type="EMBL" id="MBB3840283.1"/>
    </source>
</evidence>
<evidence type="ECO:0000313" key="10">
    <source>
        <dbReference type="Proteomes" id="UP000541352"/>
    </source>
</evidence>
<evidence type="ECO:0000256" key="3">
    <source>
        <dbReference type="ARBA" id="ARBA00022692"/>
    </source>
</evidence>
<protein>
    <submittedName>
        <fullName evidence="9">ABC-type antimicrobial peptide transport system permease subunit</fullName>
    </submittedName>
</protein>
<keyword evidence="3 6" id="KW-0812">Transmembrane</keyword>
<evidence type="ECO:0000256" key="6">
    <source>
        <dbReference type="SAM" id="Phobius"/>
    </source>
</evidence>
<dbReference type="RefSeq" id="WP_183977166.1">
    <property type="nucleotide sequence ID" value="NZ_JACIBY010000010.1"/>
</dbReference>
<proteinExistence type="predicted"/>
<comment type="subcellular location">
    <subcellularLocation>
        <location evidence="1">Cell membrane</location>
        <topology evidence="1">Multi-pass membrane protein</topology>
    </subcellularLocation>
</comment>
<feature type="domain" description="ABC3 transporter permease C-terminal" evidence="7">
    <location>
        <begin position="674"/>
        <end position="782"/>
    </location>
</feature>
<dbReference type="InterPro" id="IPR003838">
    <property type="entry name" value="ABC3_permease_C"/>
</dbReference>
<evidence type="ECO:0000256" key="1">
    <source>
        <dbReference type="ARBA" id="ARBA00004651"/>
    </source>
</evidence>
<feature type="domain" description="MacB-like periplasmic core" evidence="8">
    <location>
        <begin position="435"/>
        <end position="631"/>
    </location>
</feature>
<dbReference type="Pfam" id="PF12704">
    <property type="entry name" value="MacB_PCD"/>
    <property type="match status" value="2"/>
</dbReference>
<feature type="transmembrane region" description="Helical" evidence="6">
    <location>
        <begin position="423"/>
        <end position="447"/>
    </location>
</feature>
<evidence type="ECO:0000259" key="7">
    <source>
        <dbReference type="Pfam" id="PF02687"/>
    </source>
</evidence>
<sequence length="793" mass="89415">MIRNYLKVAWRNLTKNKMYSFINIGGLAVGMAVAMMIGLWVNDELSFDTYHQNYERIAQVMQHATFNGKVGTQTSNPAQMSPEIRAKYGSSFKHVVQASWEGSYVLSLGDNHVTKSGIYFEEGAPEMLSLKMRYGTYAGLKDPYSIMLSESVAKSLFGDQNPLDKTLKINRTYDVKVTGVYEDLPYNTSFRNVKVIMPWSLWLIDNPWVKTMEDPWDSNFSQTFVQVADNVTMDVASKRIKNVKANNLNKEELKYKWEAFLHPMSKWALESEFKEGINTGGSIRYVWMFGIIGVFVLMLACINFMNLATARSEKRAKEVGIRKAVGSVRTQLINQFFSESYMVVVFAFVVSLLLVMLCLPFFNEVADKKIELPWANPVFWLLSLSFIVLTGLLAGSYPALYLSSFQPLKVLKGTFRVGKWAAIPRKVLVTTQFTVSVVLIIGTIVVYQQIQHAKNRPIGYERNGLISMGMDKEIQDHFEAFRGELKSAGAIEELTASNSPLTGVWNTNGGFDWEGKDPNLGVDFPNSRVTKEWGKTVGWKIKQGRDFSREFATDSAAFIINEAAAKFLGFKDPIGKILKWGGKPYTIIGVVSDIMAESPFYPVRPSLYHTRDKDLYNLTIKLNPAQSSSKSIATLERIWKKYVQNVPFSYEFIDQQYGNKFKAEERIGTLSLYFAVLAILISCLGLFGMASFVAEQRTKEIGIRKVLGASVPNLWRMLSGDFVGLVLLSSLIASPIAYYYLNDWLKGYDYHVEISWWVFAIAAAGALVITLLTVSYQTLRAALVNPVKSLKSE</sequence>
<feature type="transmembrane region" description="Helical" evidence="6">
    <location>
        <begin position="754"/>
        <end position="774"/>
    </location>
</feature>
<dbReference type="Pfam" id="PF02687">
    <property type="entry name" value="FtsX"/>
    <property type="match status" value="2"/>
</dbReference>
<comment type="caution">
    <text evidence="9">The sequence shown here is derived from an EMBL/GenBank/DDBJ whole genome shotgun (WGS) entry which is preliminary data.</text>
</comment>
<dbReference type="Proteomes" id="UP000541352">
    <property type="component" value="Unassembled WGS sequence"/>
</dbReference>
<feature type="transmembrane region" description="Helical" evidence="6">
    <location>
        <begin position="670"/>
        <end position="694"/>
    </location>
</feature>
<feature type="domain" description="MacB-like periplasmic core" evidence="8">
    <location>
        <begin position="20"/>
        <end position="242"/>
    </location>
</feature>
<dbReference type="InterPro" id="IPR025857">
    <property type="entry name" value="MacB_PCD"/>
</dbReference>
<feature type="transmembrane region" description="Helical" evidence="6">
    <location>
        <begin position="21"/>
        <end position="41"/>
    </location>
</feature>
<dbReference type="PANTHER" id="PTHR30572">
    <property type="entry name" value="MEMBRANE COMPONENT OF TRANSPORTER-RELATED"/>
    <property type="match status" value="1"/>
</dbReference>
<reference evidence="9 10" key="1">
    <citation type="submission" date="2020-08" db="EMBL/GenBank/DDBJ databases">
        <title>Genomic Encyclopedia of Type Strains, Phase IV (KMG-IV): sequencing the most valuable type-strain genomes for metagenomic binning, comparative biology and taxonomic classification.</title>
        <authorList>
            <person name="Goeker M."/>
        </authorList>
    </citation>
    <scope>NUCLEOTIDE SEQUENCE [LARGE SCALE GENOMIC DNA]</scope>
    <source>
        <strain evidence="9 10">DSM 17976</strain>
    </source>
</reference>
<keyword evidence="10" id="KW-1185">Reference proteome</keyword>
<evidence type="ECO:0000256" key="4">
    <source>
        <dbReference type="ARBA" id="ARBA00022989"/>
    </source>
</evidence>
<organism evidence="9 10">
    <name type="scientific">Runella defluvii</name>
    <dbReference type="NCBI Taxonomy" id="370973"/>
    <lineage>
        <taxon>Bacteria</taxon>
        <taxon>Pseudomonadati</taxon>
        <taxon>Bacteroidota</taxon>
        <taxon>Cytophagia</taxon>
        <taxon>Cytophagales</taxon>
        <taxon>Spirosomataceae</taxon>
        <taxon>Runella</taxon>
    </lineage>
</organism>
<gene>
    <name evidence="9" type="ORF">FHS57_004303</name>
</gene>
<dbReference type="GO" id="GO:0022857">
    <property type="term" value="F:transmembrane transporter activity"/>
    <property type="evidence" value="ECO:0007669"/>
    <property type="project" value="TreeGrafter"/>
</dbReference>